<name>A0A430AHJ9_9ENTE</name>
<evidence type="ECO:0000313" key="3">
    <source>
        <dbReference type="Proteomes" id="UP000288669"/>
    </source>
</evidence>
<dbReference type="GO" id="GO:0016747">
    <property type="term" value="F:acyltransferase activity, transferring groups other than amino-acyl groups"/>
    <property type="evidence" value="ECO:0007669"/>
    <property type="project" value="InterPro"/>
</dbReference>
<dbReference type="Gene3D" id="3.40.630.30">
    <property type="match status" value="1"/>
</dbReference>
<accession>A0A430AHJ9</accession>
<organism evidence="2 3">
    <name type="scientific">Vagococcus entomophilus</name>
    <dbReference type="NCBI Taxonomy" id="1160095"/>
    <lineage>
        <taxon>Bacteria</taxon>
        <taxon>Bacillati</taxon>
        <taxon>Bacillota</taxon>
        <taxon>Bacilli</taxon>
        <taxon>Lactobacillales</taxon>
        <taxon>Enterococcaceae</taxon>
        <taxon>Vagococcus</taxon>
    </lineage>
</organism>
<reference evidence="2 3" key="1">
    <citation type="submission" date="2017-05" db="EMBL/GenBank/DDBJ databases">
        <title>Vagococcus spp. assemblies.</title>
        <authorList>
            <person name="Gulvik C.A."/>
        </authorList>
    </citation>
    <scope>NUCLEOTIDE SEQUENCE [LARGE SCALE GENOMIC DNA]</scope>
    <source>
        <strain evidence="2 3">DSM 24756</strain>
    </source>
</reference>
<gene>
    <name evidence="2" type="ORF">CBF30_07315</name>
</gene>
<sequence length="157" mass="18307">MMHIIDEAKVLLAKDNSPQWQNGYPNEQVLAQDIKQGFGYVLIVDKQIVATAALQQTPDENYQHIEEGSWLKEEQPFTTIHRIALSSNYRGMSLATFFLSHLISESYRLGFRQVRADTHRINQRMKHLLEKNGFQYRGIIYVKDYVDNARDAYQLCL</sequence>
<dbReference type="InterPro" id="IPR016181">
    <property type="entry name" value="Acyl_CoA_acyltransferase"/>
</dbReference>
<proteinExistence type="predicted"/>
<protein>
    <recommendedName>
        <fullName evidence="1">N-acetyltransferase domain-containing protein</fullName>
    </recommendedName>
</protein>
<evidence type="ECO:0000313" key="2">
    <source>
        <dbReference type="EMBL" id="RSU07412.1"/>
    </source>
</evidence>
<comment type="caution">
    <text evidence="2">The sequence shown here is derived from an EMBL/GenBank/DDBJ whole genome shotgun (WGS) entry which is preliminary data.</text>
</comment>
<dbReference type="AlphaFoldDB" id="A0A430AHJ9"/>
<feature type="domain" description="N-acetyltransferase" evidence="1">
    <location>
        <begin position="1"/>
        <end position="157"/>
    </location>
</feature>
<dbReference type="EMBL" id="NGJZ01000002">
    <property type="protein sequence ID" value="RSU07412.1"/>
    <property type="molecule type" value="Genomic_DNA"/>
</dbReference>
<dbReference type="Pfam" id="PF00583">
    <property type="entry name" value="Acetyltransf_1"/>
    <property type="match status" value="1"/>
</dbReference>
<dbReference type="InterPro" id="IPR000182">
    <property type="entry name" value="GNAT_dom"/>
</dbReference>
<keyword evidence="3" id="KW-1185">Reference proteome</keyword>
<dbReference type="Proteomes" id="UP000288669">
    <property type="component" value="Unassembled WGS sequence"/>
</dbReference>
<dbReference type="PROSITE" id="PS51186">
    <property type="entry name" value="GNAT"/>
    <property type="match status" value="1"/>
</dbReference>
<dbReference type="SUPFAM" id="SSF55729">
    <property type="entry name" value="Acyl-CoA N-acyltransferases (Nat)"/>
    <property type="match status" value="1"/>
</dbReference>
<evidence type="ECO:0000259" key="1">
    <source>
        <dbReference type="PROSITE" id="PS51186"/>
    </source>
</evidence>